<dbReference type="InterPro" id="IPR001750">
    <property type="entry name" value="ND/Mrp_TM"/>
</dbReference>
<dbReference type="EMBL" id="AGCA01000537">
    <property type="protein sequence ID" value="EGY27817.1"/>
    <property type="molecule type" value="Genomic_DNA"/>
</dbReference>
<dbReference type="AlphaFoldDB" id="G2H2G3"/>
<dbReference type="GO" id="GO:0016020">
    <property type="term" value="C:membrane"/>
    <property type="evidence" value="ECO:0007669"/>
    <property type="project" value="UniProtKB-SubCell"/>
</dbReference>
<organism evidence="8 9">
    <name type="scientific">Candidatus Regiella insecticola 5.15</name>
    <dbReference type="NCBI Taxonomy" id="1005043"/>
    <lineage>
        <taxon>Bacteria</taxon>
        <taxon>Pseudomonadati</taxon>
        <taxon>Pseudomonadota</taxon>
        <taxon>Gammaproteobacteria</taxon>
        <taxon>Enterobacterales</taxon>
        <taxon>Enterobacteriaceae</taxon>
        <taxon>aphid secondary symbionts</taxon>
        <taxon>Candidatus Regiella</taxon>
    </lineage>
</organism>
<gene>
    <name evidence="8" type="ORF">Rin_00022640</name>
</gene>
<keyword evidence="3 6" id="KW-1133">Transmembrane helix</keyword>
<feature type="transmembrane region" description="Helical" evidence="6">
    <location>
        <begin position="40"/>
        <end position="59"/>
    </location>
</feature>
<keyword evidence="9" id="KW-1185">Reference proteome</keyword>
<reference evidence="8 9" key="1">
    <citation type="journal article" date="2012" name="Genome Res.">
        <title>Genomic basis of endosymbiont-conferred protection against an insect parasitoid.</title>
        <authorList>
            <person name="Hansen A.K."/>
            <person name="Vorburger C."/>
            <person name="Moran N.A."/>
        </authorList>
    </citation>
    <scope>NUCLEOTIDE SEQUENCE [LARGE SCALE GENOMIC DNA]</scope>
    <source>
        <strain evidence="9">R5.15</strain>
    </source>
</reference>
<dbReference type="PANTHER" id="PTHR22773">
    <property type="entry name" value="NADH DEHYDROGENASE"/>
    <property type="match status" value="1"/>
</dbReference>
<dbReference type="Proteomes" id="UP000004116">
    <property type="component" value="Unassembled WGS sequence"/>
</dbReference>
<feature type="non-terminal residue" evidence="8">
    <location>
        <position position="101"/>
    </location>
</feature>
<proteinExistence type="predicted"/>
<evidence type="ECO:0000313" key="8">
    <source>
        <dbReference type="EMBL" id="EGY27817.1"/>
    </source>
</evidence>
<protein>
    <recommendedName>
        <fullName evidence="7">NADH:quinone oxidoreductase/Mrp antiporter transmembrane domain-containing protein</fullName>
    </recommendedName>
</protein>
<feature type="transmembrane region" description="Helical" evidence="6">
    <location>
        <begin position="12"/>
        <end position="34"/>
    </location>
</feature>
<evidence type="ECO:0000256" key="5">
    <source>
        <dbReference type="RuleBase" id="RU000320"/>
    </source>
</evidence>
<feature type="domain" description="NADH:quinone oxidoreductase/Mrp antiporter transmembrane" evidence="7">
    <location>
        <begin position="10"/>
        <end position="53"/>
    </location>
</feature>
<evidence type="ECO:0000256" key="6">
    <source>
        <dbReference type="SAM" id="Phobius"/>
    </source>
</evidence>
<comment type="caution">
    <text evidence="8">The sequence shown here is derived from an EMBL/GenBank/DDBJ whole genome shotgun (WGS) entry which is preliminary data.</text>
</comment>
<evidence type="ECO:0000256" key="2">
    <source>
        <dbReference type="ARBA" id="ARBA00022692"/>
    </source>
</evidence>
<evidence type="ECO:0000256" key="1">
    <source>
        <dbReference type="ARBA" id="ARBA00004127"/>
    </source>
</evidence>
<dbReference type="GO" id="GO:0012505">
    <property type="term" value="C:endomembrane system"/>
    <property type="evidence" value="ECO:0007669"/>
    <property type="project" value="UniProtKB-SubCell"/>
</dbReference>
<keyword evidence="2 5" id="KW-0812">Transmembrane</keyword>
<evidence type="ECO:0000259" key="7">
    <source>
        <dbReference type="Pfam" id="PF00361"/>
    </source>
</evidence>
<accession>G2H2G3</accession>
<comment type="subcellular location">
    <subcellularLocation>
        <location evidence="1">Endomembrane system</location>
        <topology evidence="1">Multi-pass membrane protein</topology>
    </subcellularLocation>
    <subcellularLocation>
        <location evidence="5">Membrane</location>
        <topology evidence="5">Multi-pass membrane protein</topology>
    </subcellularLocation>
</comment>
<sequence length="101" mass="11148">MALAAFLSEQVMMLSLAGIPLTLGFIGKFLLITLGVSAQLWWLTGAVVLGSAIGLYYYLRVTVSLFLSPSQKFPRHIPHHWVPHCRRYGGANLHAVSAVLW</sequence>
<evidence type="ECO:0000256" key="4">
    <source>
        <dbReference type="ARBA" id="ARBA00023136"/>
    </source>
</evidence>
<name>G2H2G3_9ENTR</name>
<evidence type="ECO:0000313" key="9">
    <source>
        <dbReference type="Proteomes" id="UP000004116"/>
    </source>
</evidence>
<keyword evidence="4 6" id="KW-0472">Membrane</keyword>
<dbReference type="Pfam" id="PF00361">
    <property type="entry name" value="Proton_antipo_M"/>
    <property type="match status" value="1"/>
</dbReference>
<evidence type="ECO:0000256" key="3">
    <source>
        <dbReference type="ARBA" id="ARBA00022989"/>
    </source>
</evidence>